<feature type="compositionally biased region" description="Polar residues" evidence="1">
    <location>
        <begin position="19"/>
        <end position="32"/>
    </location>
</feature>
<name>A0AAE1CZC0_9GAST</name>
<reference evidence="2" key="1">
    <citation type="journal article" date="2023" name="G3 (Bethesda)">
        <title>A reference genome for the long-term kleptoplast-retaining sea slug Elysia crispata morphotype clarki.</title>
        <authorList>
            <person name="Eastman K.E."/>
            <person name="Pendleton A.L."/>
            <person name="Shaikh M.A."/>
            <person name="Suttiyut T."/>
            <person name="Ogas R."/>
            <person name="Tomko P."/>
            <person name="Gavelis G."/>
            <person name="Widhalm J.R."/>
            <person name="Wisecaver J.H."/>
        </authorList>
    </citation>
    <scope>NUCLEOTIDE SEQUENCE</scope>
    <source>
        <strain evidence="2">ECLA1</strain>
    </source>
</reference>
<accession>A0AAE1CZC0</accession>
<proteinExistence type="predicted"/>
<dbReference type="AlphaFoldDB" id="A0AAE1CZC0"/>
<evidence type="ECO:0000313" key="2">
    <source>
        <dbReference type="EMBL" id="KAK3747192.1"/>
    </source>
</evidence>
<evidence type="ECO:0000313" key="3">
    <source>
        <dbReference type="Proteomes" id="UP001283361"/>
    </source>
</evidence>
<evidence type="ECO:0000256" key="1">
    <source>
        <dbReference type="SAM" id="MobiDB-lite"/>
    </source>
</evidence>
<protein>
    <submittedName>
        <fullName evidence="2">Uncharacterized protein</fullName>
    </submittedName>
</protein>
<sequence length="85" mass="9345">MLQWYEIFDCAVVGEGSGPQRSRTSSCYQSGTRRQRPVISRLAPPVGSRRHLSCSPSPPAPFPNGLSHSTLAARMKTLEGHTRVH</sequence>
<comment type="caution">
    <text evidence="2">The sequence shown here is derived from an EMBL/GenBank/DDBJ whole genome shotgun (WGS) entry which is preliminary data.</text>
</comment>
<gene>
    <name evidence="2" type="ORF">RRG08_035738</name>
</gene>
<organism evidence="2 3">
    <name type="scientific">Elysia crispata</name>
    <name type="common">lettuce slug</name>
    <dbReference type="NCBI Taxonomy" id="231223"/>
    <lineage>
        <taxon>Eukaryota</taxon>
        <taxon>Metazoa</taxon>
        <taxon>Spiralia</taxon>
        <taxon>Lophotrochozoa</taxon>
        <taxon>Mollusca</taxon>
        <taxon>Gastropoda</taxon>
        <taxon>Heterobranchia</taxon>
        <taxon>Euthyneura</taxon>
        <taxon>Panpulmonata</taxon>
        <taxon>Sacoglossa</taxon>
        <taxon>Placobranchoidea</taxon>
        <taxon>Plakobranchidae</taxon>
        <taxon>Elysia</taxon>
    </lineage>
</organism>
<feature type="region of interest" description="Disordered" evidence="1">
    <location>
        <begin position="16"/>
        <end position="67"/>
    </location>
</feature>
<keyword evidence="3" id="KW-1185">Reference proteome</keyword>
<dbReference type="Proteomes" id="UP001283361">
    <property type="component" value="Unassembled WGS sequence"/>
</dbReference>
<dbReference type="EMBL" id="JAWDGP010006106">
    <property type="protein sequence ID" value="KAK3747192.1"/>
    <property type="molecule type" value="Genomic_DNA"/>
</dbReference>